<comment type="catalytic activity">
    <reaction evidence="6">
        <text>5-hydroxy-(6E,8Z,11Z,14Z)-eicosatetraenoate + ATP + CoA = 5-hydroxy-(6E,8Z,11Z,14Z)-eicosatetraenoyl-CoA + AMP + diphosphate</text>
        <dbReference type="Rhea" id="RHEA:52108"/>
        <dbReference type="ChEBI" id="CHEBI:30616"/>
        <dbReference type="ChEBI" id="CHEBI:33019"/>
        <dbReference type="ChEBI" id="CHEBI:57287"/>
        <dbReference type="ChEBI" id="CHEBI:65341"/>
        <dbReference type="ChEBI" id="CHEBI:136407"/>
        <dbReference type="ChEBI" id="CHEBI:456215"/>
    </reaction>
    <physiologicalReaction direction="left-to-right" evidence="6">
        <dbReference type="Rhea" id="RHEA:52109"/>
    </physiologicalReaction>
</comment>
<evidence type="ECO:0000256" key="8">
    <source>
        <dbReference type="ARBA" id="ARBA00024495"/>
    </source>
</evidence>
<comment type="similarity">
    <text evidence="1 13">Belongs to the ATP-dependent AMP-binding enzyme family.</text>
</comment>
<keyword evidence="5 13" id="KW-0067">ATP-binding</keyword>
<evidence type="ECO:0000256" key="5">
    <source>
        <dbReference type="ARBA" id="ARBA00022840"/>
    </source>
</evidence>
<keyword evidence="4 13" id="KW-0276">Fatty acid metabolism</keyword>
<keyword evidence="14" id="KW-0812">Transmembrane</keyword>
<dbReference type="AlphaFoldDB" id="A0A914CBB8"/>
<comment type="catalytic activity">
    <reaction evidence="9">
        <text>15-hydroxy-(5Z,8Z,11Z,13E)-eicosatetraenoate + ATP + CoA = 15-hydroxy-(5Z,8Z,11Z,13E)-eicosatetraenoyl-CoA + AMP + diphosphate</text>
        <dbReference type="Rhea" id="RHEA:52116"/>
        <dbReference type="ChEBI" id="CHEBI:30616"/>
        <dbReference type="ChEBI" id="CHEBI:33019"/>
        <dbReference type="ChEBI" id="CHEBI:57287"/>
        <dbReference type="ChEBI" id="CHEBI:78832"/>
        <dbReference type="ChEBI" id="CHEBI:136409"/>
        <dbReference type="ChEBI" id="CHEBI:456215"/>
    </reaction>
    <physiologicalReaction direction="left-to-right" evidence="9">
        <dbReference type="Rhea" id="RHEA:52117"/>
    </physiologicalReaction>
</comment>
<feature type="transmembrane region" description="Helical" evidence="14">
    <location>
        <begin position="15"/>
        <end position="35"/>
    </location>
</feature>
<comment type="catalytic activity">
    <reaction evidence="8">
        <text>12-hydroxy-(5Z,8Z,10E,14Z)-eicosatetraenoate + ATP + CoA = 12-hydroxy-(5Z,8Z,10E,14Z)-eicosatetraenoyl-CoA + AMP + diphosphate</text>
        <dbReference type="Rhea" id="RHEA:52112"/>
        <dbReference type="ChEBI" id="CHEBI:30616"/>
        <dbReference type="ChEBI" id="CHEBI:33019"/>
        <dbReference type="ChEBI" id="CHEBI:57287"/>
        <dbReference type="ChEBI" id="CHEBI:90718"/>
        <dbReference type="ChEBI" id="CHEBI:136408"/>
        <dbReference type="ChEBI" id="CHEBI:456215"/>
    </reaction>
    <physiologicalReaction direction="left-to-right" evidence="8">
        <dbReference type="Rhea" id="RHEA:52113"/>
    </physiologicalReaction>
</comment>
<dbReference type="Gene3D" id="3.40.50.12780">
    <property type="entry name" value="N-terminal domain of ligase-like"/>
    <property type="match status" value="1"/>
</dbReference>
<feature type="domain" description="AMP-binding enzyme C-terminal" evidence="16">
    <location>
        <begin position="576"/>
        <end position="624"/>
    </location>
</feature>
<evidence type="ECO:0000256" key="9">
    <source>
        <dbReference type="ARBA" id="ARBA00024532"/>
    </source>
</evidence>
<comment type="catalytic activity">
    <reaction evidence="10">
        <text>(5Z,8Z,11Z,14Z)-eicosatetraenoate + ATP + CoA = (5Z,8Z,11Z,14Z)-eicosatetraenoyl-CoA + AMP + diphosphate</text>
        <dbReference type="Rhea" id="RHEA:19713"/>
        <dbReference type="ChEBI" id="CHEBI:30616"/>
        <dbReference type="ChEBI" id="CHEBI:32395"/>
        <dbReference type="ChEBI" id="CHEBI:33019"/>
        <dbReference type="ChEBI" id="CHEBI:57287"/>
        <dbReference type="ChEBI" id="CHEBI:57368"/>
        <dbReference type="ChEBI" id="CHEBI:456215"/>
        <dbReference type="EC" id="6.2.1.15"/>
    </reaction>
    <physiologicalReaction direction="left-to-right" evidence="10">
        <dbReference type="Rhea" id="RHEA:19714"/>
    </physiologicalReaction>
</comment>
<dbReference type="Pfam" id="PF00501">
    <property type="entry name" value="AMP-binding"/>
    <property type="match status" value="1"/>
</dbReference>
<organism evidence="17 18">
    <name type="scientific">Acrobeloides nanus</name>
    <dbReference type="NCBI Taxonomy" id="290746"/>
    <lineage>
        <taxon>Eukaryota</taxon>
        <taxon>Metazoa</taxon>
        <taxon>Ecdysozoa</taxon>
        <taxon>Nematoda</taxon>
        <taxon>Chromadorea</taxon>
        <taxon>Rhabditida</taxon>
        <taxon>Tylenchina</taxon>
        <taxon>Cephalobomorpha</taxon>
        <taxon>Cephaloboidea</taxon>
        <taxon>Cephalobidae</taxon>
        <taxon>Acrobeloides</taxon>
    </lineage>
</organism>
<dbReference type="InterPro" id="IPR020845">
    <property type="entry name" value="AMP-binding_CS"/>
</dbReference>
<proteinExistence type="inferred from homology"/>
<dbReference type="InterPro" id="IPR025110">
    <property type="entry name" value="AMP-bd_C"/>
</dbReference>
<name>A0A914CBB8_9BILA</name>
<dbReference type="InterPro" id="IPR042099">
    <property type="entry name" value="ANL_N_sf"/>
</dbReference>
<dbReference type="GO" id="GO:0005783">
    <property type="term" value="C:endoplasmic reticulum"/>
    <property type="evidence" value="ECO:0007669"/>
    <property type="project" value="TreeGrafter"/>
</dbReference>
<comment type="catalytic activity">
    <reaction evidence="12">
        <text>hexadecanoate + ATP + CoA = hexadecanoyl-CoA + AMP + diphosphate</text>
        <dbReference type="Rhea" id="RHEA:30751"/>
        <dbReference type="ChEBI" id="CHEBI:7896"/>
        <dbReference type="ChEBI" id="CHEBI:30616"/>
        <dbReference type="ChEBI" id="CHEBI:33019"/>
        <dbReference type="ChEBI" id="CHEBI:57287"/>
        <dbReference type="ChEBI" id="CHEBI:57379"/>
        <dbReference type="ChEBI" id="CHEBI:456215"/>
    </reaction>
    <physiologicalReaction direction="left-to-right" evidence="12">
        <dbReference type="Rhea" id="RHEA:30752"/>
    </physiologicalReaction>
</comment>
<dbReference type="GO" id="GO:0047676">
    <property type="term" value="F:arachidonate-CoA ligase activity"/>
    <property type="evidence" value="ECO:0007669"/>
    <property type="project" value="UniProtKB-EC"/>
</dbReference>
<evidence type="ECO:0000256" key="10">
    <source>
        <dbReference type="ARBA" id="ARBA00024548"/>
    </source>
</evidence>
<protein>
    <recommendedName>
        <fullName evidence="13">Long-chain-fatty-acid--CoA ligase</fullName>
        <ecNumber evidence="13">6.2.1.3</ecNumber>
    </recommendedName>
</protein>
<dbReference type="Pfam" id="PF13193">
    <property type="entry name" value="AMP-binding_C"/>
    <property type="match status" value="1"/>
</dbReference>
<evidence type="ECO:0000256" key="11">
    <source>
        <dbReference type="ARBA" id="ARBA00024565"/>
    </source>
</evidence>
<dbReference type="PANTHER" id="PTHR43272">
    <property type="entry name" value="LONG-CHAIN-FATTY-ACID--COA LIGASE"/>
    <property type="match status" value="1"/>
</dbReference>
<dbReference type="WBParaSite" id="ACRNAN_Path_68.g237.t1">
    <property type="protein sequence ID" value="ACRNAN_Path_68.g237.t1"/>
    <property type="gene ID" value="ACRNAN_Path_68.g237"/>
</dbReference>
<dbReference type="InterPro" id="IPR045311">
    <property type="entry name" value="LC-FACS_euk"/>
</dbReference>
<sequence>MTNFLDRFYNGLESLPWLQGTIVATILGGSFFLFLNSAKKKQKTLPAPGISVEEQGVQVPGKPGVYKSGLLKNSKEETIERVFPEVKTLYDAFLRGIQKSNNGNCLGTRKDKNSPYIFQKYNDVWKKSSGLGSAFITKLGLKPGNGTNVGIYGKNCPEWAMSAIACVKFSMVTVPLYDTLGADAVSYVVQQTEIEVIVVEDETKIKKLLEVASSMATLRHIIAMKNDAITPELETLAKSSNIQLHKFYDLVEYGQKYTQKDIPPKPDDTYIICYTSGTTGTPKGVILTHRNLIANLSAFTRLCMDFMPEMTLAENVITISYLPLSHMFEQGSHWSTFLSGGTIGYFRGNILELTNDMQALKPTIFPVVPRLLNRFYDSVQTKLEKAGYFSNTLFKTAYDRKLVEIGQHIIRKDSFWDRLVFKKIQAQFGGRVHLLITGSAPISTHVLELCRVTLGAHVIEGYGQTECTAMATVTWPGDYEGGHCGGPAVCTLLKLEDVPEMNYFASEGKGEILIKGPHITKGYYKEPEKTRELLDAEGFLHTGDVGQLLPNGSIKIIDRKKHIFKLAQGEYVAPEKIENVYARSPFVQQVYVDGDSLETFLIAIVVPEPGHMKQWYKAKFGKDDAIEKICKIDEAKEMVLKELQKLGKESKLNSIEQVKAIYLEPNPFTIENGMLTPTLKTKRPQIREKYFPIMKEIYANVK</sequence>
<evidence type="ECO:0000256" key="4">
    <source>
        <dbReference type="ARBA" id="ARBA00022832"/>
    </source>
</evidence>
<evidence type="ECO:0000256" key="1">
    <source>
        <dbReference type="ARBA" id="ARBA00006432"/>
    </source>
</evidence>
<dbReference type="PANTHER" id="PTHR43272:SF43">
    <property type="entry name" value="LONG-CHAIN-FATTY-ACID--COA LIGASE"/>
    <property type="match status" value="1"/>
</dbReference>
<evidence type="ECO:0000259" key="15">
    <source>
        <dbReference type="Pfam" id="PF00501"/>
    </source>
</evidence>
<keyword evidence="3 13" id="KW-0547">Nucleotide-binding</keyword>
<keyword evidence="14" id="KW-0472">Membrane</keyword>
<evidence type="ECO:0000256" key="7">
    <source>
        <dbReference type="ARBA" id="ARBA00024484"/>
    </source>
</evidence>
<evidence type="ECO:0000259" key="16">
    <source>
        <dbReference type="Pfam" id="PF13193"/>
    </source>
</evidence>
<evidence type="ECO:0000256" key="6">
    <source>
        <dbReference type="ARBA" id="ARBA00024469"/>
    </source>
</evidence>
<comment type="function">
    <text evidence="13">Catalyzes the conversion of long-chain fatty acids to their active form acyl-CoAs for both synthesis of cellular lipids, and degradation via beta-oxidation.</text>
</comment>
<accession>A0A914CBB8</accession>
<comment type="catalytic activity">
    <reaction evidence="7">
        <text>a long-chain fatty acid + ATP + CoA = a long-chain fatty acyl-CoA + AMP + diphosphate</text>
        <dbReference type="Rhea" id="RHEA:15421"/>
        <dbReference type="ChEBI" id="CHEBI:30616"/>
        <dbReference type="ChEBI" id="CHEBI:33019"/>
        <dbReference type="ChEBI" id="CHEBI:57287"/>
        <dbReference type="ChEBI" id="CHEBI:57560"/>
        <dbReference type="ChEBI" id="CHEBI:83139"/>
        <dbReference type="ChEBI" id="CHEBI:456215"/>
        <dbReference type="EC" id="6.2.1.3"/>
    </reaction>
    <physiologicalReaction direction="left-to-right" evidence="7">
        <dbReference type="Rhea" id="RHEA:15422"/>
    </physiologicalReaction>
</comment>
<evidence type="ECO:0000256" key="12">
    <source>
        <dbReference type="ARBA" id="ARBA00049139"/>
    </source>
</evidence>
<evidence type="ECO:0000256" key="3">
    <source>
        <dbReference type="ARBA" id="ARBA00022741"/>
    </source>
</evidence>
<evidence type="ECO:0000313" key="18">
    <source>
        <dbReference type="WBParaSite" id="ACRNAN_Path_68.g237.t1"/>
    </source>
</evidence>
<dbReference type="Proteomes" id="UP000887540">
    <property type="component" value="Unplaced"/>
</dbReference>
<dbReference type="SUPFAM" id="SSF56801">
    <property type="entry name" value="Acetyl-CoA synthetase-like"/>
    <property type="match status" value="1"/>
</dbReference>
<evidence type="ECO:0000256" key="2">
    <source>
        <dbReference type="ARBA" id="ARBA00022598"/>
    </source>
</evidence>
<keyword evidence="2 13" id="KW-0436">Ligase</keyword>
<feature type="domain" description="AMP-dependent synthetase/ligase" evidence="15">
    <location>
        <begin position="121"/>
        <end position="524"/>
    </location>
</feature>
<keyword evidence="14" id="KW-1133">Transmembrane helix</keyword>
<dbReference type="GO" id="GO:0005524">
    <property type="term" value="F:ATP binding"/>
    <property type="evidence" value="ECO:0007669"/>
    <property type="project" value="UniProtKB-KW"/>
</dbReference>
<dbReference type="EC" id="6.2.1.3" evidence="13"/>
<keyword evidence="17" id="KW-1185">Reference proteome</keyword>
<dbReference type="PROSITE" id="PS00455">
    <property type="entry name" value="AMP_BINDING"/>
    <property type="match status" value="1"/>
</dbReference>
<comment type="catalytic activity">
    <reaction evidence="11">
        <text>(E)-hexadec-2-enoate + ATP + CoA = (2E)-hexadecenoyl-CoA + AMP + diphosphate</text>
        <dbReference type="Rhea" id="RHEA:36139"/>
        <dbReference type="ChEBI" id="CHEBI:30616"/>
        <dbReference type="ChEBI" id="CHEBI:33019"/>
        <dbReference type="ChEBI" id="CHEBI:57287"/>
        <dbReference type="ChEBI" id="CHEBI:61526"/>
        <dbReference type="ChEBI" id="CHEBI:72745"/>
        <dbReference type="ChEBI" id="CHEBI:456215"/>
    </reaction>
    <physiologicalReaction direction="left-to-right" evidence="11">
        <dbReference type="Rhea" id="RHEA:36140"/>
    </physiologicalReaction>
</comment>
<evidence type="ECO:0000313" key="17">
    <source>
        <dbReference type="Proteomes" id="UP000887540"/>
    </source>
</evidence>
<dbReference type="CDD" id="cd05927">
    <property type="entry name" value="LC-FACS_euk"/>
    <property type="match status" value="1"/>
</dbReference>
<keyword evidence="13" id="KW-0443">Lipid metabolism</keyword>
<evidence type="ECO:0000256" key="13">
    <source>
        <dbReference type="RuleBase" id="RU369030"/>
    </source>
</evidence>
<reference evidence="18" key="1">
    <citation type="submission" date="2022-11" db="UniProtKB">
        <authorList>
            <consortium name="WormBaseParasite"/>
        </authorList>
    </citation>
    <scope>IDENTIFICATION</scope>
</reference>
<evidence type="ECO:0000256" key="14">
    <source>
        <dbReference type="SAM" id="Phobius"/>
    </source>
</evidence>
<dbReference type="GO" id="GO:0016020">
    <property type="term" value="C:membrane"/>
    <property type="evidence" value="ECO:0007669"/>
    <property type="project" value="TreeGrafter"/>
</dbReference>
<dbReference type="InterPro" id="IPR000873">
    <property type="entry name" value="AMP-dep_synth/lig_dom"/>
</dbReference>